<dbReference type="InterPro" id="IPR043129">
    <property type="entry name" value="ATPase_NBD"/>
</dbReference>
<dbReference type="InterPro" id="IPR003836">
    <property type="entry name" value="Glucokinase"/>
</dbReference>
<keyword evidence="3" id="KW-0547">Nucleotide-binding</keyword>
<evidence type="ECO:0000256" key="3">
    <source>
        <dbReference type="HAMAP-Rule" id="MF_00524"/>
    </source>
</evidence>
<comment type="similarity">
    <text evidence="3 4">Belongs to the bacterial glucokinase family.</text>
</comment>
<reference evidence="5" key="1">
    <citation type="journal article" date="2023" name="Plants (Basel)">
        <title>Genomic Analysis of Leptolyngbya boryana CZ1 Reveals Efficient Carbon Fixation Modules.</title>
        <authorList>
            <person name="Bai X."/>
            <person name="Wang H."/>
            <person name="Cheng W."/>
            <person name="Wang J."/>
            <person name="Ma M."/>
            <person name="Hu H."/>
            <person name="Song Z."/>
            <person name="Ma H."/>
            <person name="Fan Y."/>
            <person name="Du C."/>
            <person name="Xu J."/>
        </authorList>
    </citation>
    <scope>NUCLEOTIDE SEQUENCE</scope>
    <source>
        <strain evidence="5">CZ1</strain>
    </source>
</reference>
<evidence type="ECO:0000256" key="2">
    <source>
        <dbReference type="ARBA" id="ARBA00022777"/>
    </source>
</evidence>
<dbReference type="CDD" id="cd24008">
    <property type="entry name" value="ASKHA_NBD_GLK"/>
    <property type="match status" value="1"/>
</dbReference>
<sequence length="346" mass="37376">MIILTGDIGGTKTILRFSEVTSQSSQILCEGRYRSRDFSDLTEVISKFSAEAIAKLNRPIRADAACFAIAGPVISNTSHLTNLGWILEVSRLTQETGIPNIALINDFEAVSYGLLDLTQADLSTIQVGQSRPCAPIAVIGAGTGLGEGFLLHHTRSNRQVYASEGGHADFAPQTELECQMLQYLLKRSPTQHVSVEQVVSGNGILAIYQFLRYHTGLDQLLPEEDIDLTSKITEAALNAQDPLAEKALQIFVKAYGAEAGNLALKLLPYGGIYIAGGIAAKILPLMQEGTFLKAFLAKGRVSALLEQIPIHIVLNPYVGLIGATRYLKETILQANSNNHCSLIDLS</sequence>
<name>A0AA96WS88_LEPBY</name>
<dbReference type="Gene3D" id="3.30.420.40">
    <property type="match status" value="1"/>
</dbReference>
<dbReference type="SUPFAM" id="SSF53067">
    <property type="entry name" value="Actin-like ATPase domain"/>
    <property type="match status" value="1"/>
</dbReference>
<evidence type="ECO:0000256" key="4">
    <source>
        <dbReference type="RuleBase" id="RU004046"/>
    </source>
</evidence>
<dbReference type="Pfam" id="PF02685">
    <property type="entry name" value="Glucokinase"/>
    <property type="match status" value="1"/>
</dbReference>
<protein>
    <recommendedName>
        <fullName evidence="3">Glucokinase</fullName>
        <ecNumber evidence="3">2.7.1.2</ecNumber>
    </recommendedName>
    <alternativeName>
        <fullName evidence="3">Glucose kinase</fullName>
    </alternativeName>
</protein>
<keyword evidence="1 3" id="KW-0808">Transferase</keyword>
<dbReference type="GO" id="GO:0005737">
    <property type="term" value="C:cytoplasm"/>
    <property type="evidence" value="ECO:0007669"/>
    <property type="project" value="UniProtKB-SubCell"/>
</dbReference>
<keyword evidence="3" id="KW-0067">ATP-binding</keyword>
<comment type="subcellular location">
    <subcellularLocation>
        <location evidence="3">Cytoplasm</location>
    </subcellularLocation>
</comment>
<dbReference type="NCBIfam" id="TIGR00749">
    <property type="entry name" value="glk"/>
    <property type="match status" value="1"/>
</dbReference>
<gene>
    <name evidence="3" type="primary">glk</name>
    <name evidence="5" type="ORF">Q2T42_15515</name>
</gene>
<dbReference type="GO" id="GO:0005536">
    <property type="term" value="F:D-glucose binding"/>
    <property type="evidence" value="ECO:0007669"/>
    <property type="project" value="InterPro"/>
</dbReference>
<keyword evidence="3" id="KW-0324">Glycolysis</keyword>
<keyword evidence="3" id="KW-0963">Cytoplasm</keyword>
<dbReference type="RefSeq" id="WP_316425612.1">
    <property type="nucleotide sequence ID" value="NZ_CP130144.1"/>
</dbReference>
<dbReference type="EC" id="2.7.1.2" evidence="3"/>
<dbReference type="AlphaFoldDB" id="A0AA96WS88"/>
<comment type="catalytic activity">
    <reaction evidence="3">
        <text>D-glucose + ATP = D-glucose 6-phosphate + ADP + H(+)</text>
        <dbReference type="Rhea" id="RHEA:17825"/>
        <dbReference type="ChEBI" id="CHEBI:4167"/>
        <dbReference type="ChEBI" id="CHEBI:15378"/>
        <dbReference type="ChEBI" id="CHEBI:30616"/>
        <dbReference type="ChEBI" id="CHEBI:61548"/>
        <dbReference type="ChEBI" id="CHEBI:456216"/>
        <dbReference type="EC" id="2.7.1.2"/>
    </reaction>
</comment>
<keyword evidence="2 3" id="KW-0418">Kinase</keyword>
<reference evidence="5" key="2">
    <citation type="submission" date="2023-07" db="EMBL/GenBank/DDBJ databases">
        <authorList>
            <person name="Bai X.-H."/>
            <person name="Wang H.-H."/>
            <person name="Wang J."/>
            <person name="Ma M.-Y."/>
            <person name="Hu H.-H."/>
            <person name="Song Z.-L."/>
            <person name="Ma H.-G."/>
            <person name="Fan Y."/>
            <person name="Du C.-Y."/>
            <person name="Xu J.-C."/>
        </authorList>
    </citation>
    <scope>NUCLEOTIDE SEQUENCE</scope>
    <source>
        <strain evidence="5">CZ1</strain>
    </source>
</reference>
<dbReference type="PANTHER" id="PTHR47363:SF1">
    <property type="entry name" value="GLUCOKINASE"/>
    <property type="match status" value="1"/>
</dbReference>
<dbReference type="PANTHER" id="PTHR47363">
    <property type="entry name" value="GLUCOKINASE"/>
    <property type="match status" value="1"/>
</dbReference>
<dbReference type="EMBL" id="CP130144">
    <property type="protein sequence ID" value="WNZ43264.1"/>
    <property type="molecule type" value="Genomic_DNA"/>
</dbReference>
<dbReference type="Gene3D" id="3.40.367.20">
    <property type="match status" value="1"/>
</dbReference>
<evidence type="ECO:0000313" key="5">
    <source>
        <dbReference type="EMBL" id="WNZ43264.1"/>
    </source>
</evidence>
<organism evidence="5">
    <name type="scientific">Leptolyngbya boryana CZ1</name>
    <dbReference type="NCBI Taxonomy" id="3060204"/>
    <lineage>
        <taxon>Bacteria</taxon>
        <taxon>Bacillati</taxon>
        <taxon>Cyanobacteriota</taxon>
        <taxon>Cyanophyceae</taxon>
        <taxon>Leptolyngbyales</taxon>
        <taxon>Leptolyngbyaceae</taxon>
        <taxon>Leptolyngbya group</taxon>
        <taxon>Leptolyngbya</taxon>
    </lineage>
</organism>
<dbReference type="HAMAP" id="MF_00524">
    <property type="entry name" value="Glucokinase"/>
    <property type="match status" value="1"/>
</dbReference>
<dbReference type="GO" id="GO:0005524">
    <property type="term" value="F:ATP binding"/>
    <property type="evidence" value="ECO:0007669"/>
    <property type="project" value="UniProtKB-UniRule"/>
</dbReference>
<proteinExistence type="inferred from homology"/>
<accession>A0AA96WS88</accession>
<evidence type="ECO:0000256" key="1">
    <source>
        <dbReference type="ARBA" id="ARBA00022679"/>
    </source>
</evidence>
<dbReference type="GO" id="GO:0004340">
    <property type="term" value="F:glucokinase activity"/>
    <property type="evidence" value="ECO:0007669"/>
    <property type="project" value="UniProtKB-UniRule"/>
</dbReference>
<feature type="binding site" evidence="3">
    <location>
        <begin position="6"/>
        <end position="11"/>
    </location>
    <ligand>
        <name>ATP</name>
        <dbReference type="ChEBI" id="CHEBI:30616"/>
    </ligand>
</feature>
<dbReference type="NCBIfam" id="NF001415">
    <property type="entry name" value="PRK00292.1-2"/>
    <property type="match status" value="1"/>
</dbReference>
<dbReference type="GO" id="GO:0006096">
    <property type="term" value="P:glycolytic process"/>
    <property type="evidence" value="ECO:0007669"/>
    <property type="project" value="UniProtKB-UniRule"/>
</dbReference>